<dbReference type="EMBL" id="CABIJS010000555">
    <property type="protein sequence ID" value="VUZ53178.1"/>
    <property type="molecule type" value="Genomic_DNA"/>
</dbReference>
<keyword evidence="2" id="KW-1185">Reference proteome</keyword>
<name>A0A564Z2P8_HYMDI</name>
<evidence type="ECO:0008006" key="3">
    <source>
        <dbReference type="Google" id="ProtNLM"/>
    </source>
</evidence>
<dbReference type="GO" id="GO:0000139">
    <property type="term" value="C:Golgi membrane"/>
    <property type="evidence" value="ECO:0007669"/>
    <property type="project" value="TreeGrafter"/>
</dbReference>
<reference evidence="1 2" key="1">
    <citation type="submission" date="2019-07" db="EMBL/GenBank/DDBJ databases">
        <authorList>
            <person name="Jastrzebski P J."/>
            <person name="Paukszto L."/>
            <person name="Jastrzebski P J."/>
        </authorList>
    </citation>
    <scope>NUCLEOTIDE SEQUENCE [LARGE SCALE GENOMIC DNA]</scope>
    <source>
        <strain evidence="1 2">WMS-il1</strain>
    </source>
</reference>
<dbReference type="InterPro" id="IPR039728">
    <property type="entry name" value="GLG1"/>
</dbReference>
<sequence>MVDGQSDFKLMDACAEMIRSHCQNAALTSSPTLLNCLQRASMKEGDLFDSVCRDIVQKRLVTQRLDSRLNPRLTSNCRFDIKNYCRDELIKDKNTPFETGNRVIQCLKSHYIASNLYNDNSNHLTDSCSKYLREASPLPLTITLYLFLSKLV</sequence>
<dbReference type="AlphaFoldDB" id="A0A564Z2P8"/>
<evidence type="ECO:0000313" key="1">
    <source>
        <dbReference type="EMBL" id="VUZ53178.1"/>
    </source>
</evidence>
<dbReference type="PANTHER" id="PTHR11884">
    <property type="entry name" value="SELECTIN LIGAND RELATED"/>
    <property type="match status" value="1"/>
</dbReference>
<protein>
    <recommendedName>
        <fullName evidence="3">Golgi apparatus protein 1</fullName>
    </recommendedName>
</protein>
<dbReference type="Proteomes" id="UP000321570">
    <property type="component" value="Unassembled WGS sequence"/>
</dbReference>
<dbReference type="PANTHER" id="PTHR11884:SF1">
    <property type="entry name" value="GOLGI APPARATUS PROTEIN 1"/>
    <property type="match status" value="1"/>
</dbReference>
<dbReference type="Pfam" id="PF00839">
    <property type="entry name" value="Cys_rich_FGFR"/>
    <property type="match status" value="2"/>
</dbReference>
<dbReference type="InterPro" id="IPR001893">
    <property type="entry name" value="Cys-rich_GLG1_repeat"/>
</dbReference>
<evidence type="ECO:0000313" key="2">
    <source>
        <dbReference type="Proteomes" id="UP000321570"/>
    </source>
</evidence>
<dbReference type="GO" id="GO:0017134">
    <property type="term" value="F:fibroblast growth factor binding"/>
    <property type="evidence" value="ECO:0007669"/>
    <property type="project" value="TreeGrafter"/>
</dbReference>
<organism evidence="1 2">
    <name type="scientific">Hymenolepis diminuta</name>
    <name type="common">Rat tapeworm</name>
    <dbReference type="NCBI Taxonomy" id="6216"/>
    <lineage>
        <taxon>Eukaryota</taxon>
        <taxon>Metazoa</taxon>
        <taxon>Spiralia</taxon>
        <taxon>Lophotrochozoa</taxon>
        <taxon>Platyhelminthes</taxon>
        <taxon>Cestoda</taxon>
        <taxon>Eucestoda</taxon>
        <taxon>Cyclophyllidea</taxon>
        <taxon>Hymenolepididae</taxon>
        <taxon>Hymenolepis</taxon>
    </lineage>
</organism>
<proteinExistence type="predicted"/>
<gene>
    <name evidence="1" type="ORF">WMSIL1_LOCUS11925</name>
</gene>
<accession>A0A564Z2P8</accession>